<dbReference type="EMBL" id="RXIC02000025">
    <property type="protein sequence ID" value="KAB1206696.1"/>
    <property type="molecule type" value="Genomic_DNA"/>
</dbReference>
<dbReference type="PANTHER" id="PTHR33127:SF69">
    <property type="entry name" value="OS09G0340800 PROTEIN"/>
    <property type="match status" value="1"/>
</dbReference>
<dbReference type="AlphaFoldDB" id="A0A6A1V270"/>
<reference evidence="2" key="3">
    <citation type="submission" date="2019-09" db="EMBL/GenBank/DDBJ databases">
        <authorList>
            <person name="Gao Z."/>
        </authorList>
    </citation>
    <scope>NUCLEOTIDE SEQUENCE</scope>
    <source>
        <tissue evidence="2">Leaves</tissue>
    </source>
</reference>
<evidence type="ECO:0000313" key="2">
    <source>
        <dbReference type="EMBL" id="KAB1206701.1"/>
    </source>
</evidence>
<protein>
    <submittedName>
        <fullName evidence="2">Uncharacterized protein</fullName>
    </submittedName>
</protein>
<dbReference type="PANTHER" id="PTHR33127">
    <property type="entry name" value="TRANSMEMBRANE PROTEIN"/>
    <property type="match status" value="1"/>
</dbReference>
<reference evidence="2 3" key="2">
    <citation type="journal article" date="2019" name="Plant Biotechnol. J.">
        <title>The red bayberry genome and genetic basis of sex determination.</title>
        <authorList>
            <person name="Jia H.M."/>
            <person name="Jia H.J."/>
            <person name="Cai Q.L."/>
            <person name="Wang Y."/>
            <person name="Zhao H.B."/>
            <person name="Yang W.F."/>
            <person name="Wang G.Y."/>
            <person name="Li Y.H."/>
            <person name="Zhan D.L."/>
            <person name="Shen Y.T."/>
            <person name="Niu Q.F."/>
            <person name="Chang L."/>
            <person name="Qiu J."/>
            <person name="Zhao L."/>
            <person name="Xie H.B."/>
            <person name="Fu W.Y."/>
            <person name="Jin J."/>
            <person name="Li X.W."/>
            <person name="Jiao Y."/>
            <person name="Zhou C.C."/>
            <person name="Tu T."/>
            <person name="Chai C.Y."/>
            <person name="Gao J.L."/>
            <person name="Fan L.J."/>
            <person name="van de Weg E."/>
            <person name="Wang J.Y."/>
            <person name="Gao Z.S."/>
        </authorList>
    </citation>
    <scope>NUCLEOTIDE SEQUENCE [LARGE SCALE GENOMIC DNA]</scope>
    <source>
        <tissue evidence="2">Leaves</tissue>
    </source>
</reference>
<keyword evidence="3" id="KW-1185">Reference proteome</keyword>
<comment type="caution">
    <text evidence="2">The sequence shown here is derived from an EMBL/GenBank/DDBJ whole genome shotgun (WGS) entry which is preliminary data.</text>
</comment>
<dbReference type="EMBL" id="RXIC02000025">
    <property type="protein sequence ID" value="KAB1206701.1"/>
    <property type="molecule type" value="Genomic_DNA"/>
</dbReference>
<accession>A0A6A1V270</accession>
<organism evidence="2 3">
    <name type="scientific">Morella rubra</name>
    <name type="common">Chinese bayberry</name>
    <dbReference type="NCBI Taxonomy" id="262757"/>
    <lineage>
        <taxon>Eukaryota</taxon>
        <taxon>Viridiplantae</taxon>
        <taxon>Streptophyta</taxon>
        <taxon>Embryophyta</taxon>
        <taxon>Tracheophyta</taxon>
        <taxon>Spermatophyta</taxon>
        <taxon>Magnoliopsida</taxon>
        <taxon>eudicotyledons</taxon>
        <taxon>Gunneridae</taxon>
        <taxon>Pentapetalae</taxon>
        <taxon>rosids</taxon>
        <taxon>fabids</taxon>
        <taxon>Fagales</taxon>
        <taxon>Myricaceae</taxon>
        <taxon>Morella</taxon>
    </lineage>
</organism>
<evidence type="ECO:0000313" key="1">
    <source>
        <dbReference type="EMBL" id="KAB1206696.1"/>
    </source>
</evidence>
<proteinExistence type="predicted"/>
<gene>
    <name evidence="2" type="ORF">CJ030_MR7G013552</name>
    <name evidence="1" type="ORF">CJ030_MR7G013557</name>
</gene>
<reference evidence="2" key="1">
    <citation type="submission" date="2018-07" db="EMBL/GenBank/DDBJ databases">
        <authorList>
            <person name="Gao Z.-S."/>
            <person name="Jia H.-M."/>
            <person name="Jia H.-J."/>
            <person name="Cai Q.-L."/>
            <person name="Wang Y."/>
            <person name="Zhao H.-B."/>
        </authorList>
    </citation>
    <scope>NUCLEOTIDE SEQUENCE</scope>
    <source>
        <tissue evidence="2">Leaves</tissue>
    </source>
</reference>
<dbReference type="OrthoDB" id="642536at2759"/>
<evidence type="ECO:0000313" key="3">
    <source>
        <dbReference type="Proteomes" id="UP000516437"/>
    </source>
</evidence>
<sequence length="284" mass="32219">MEGQSSDLEQSINVGFVTKSWRAAPKKCNPNKTLPGLRLSDTRDCDRDRDIKHSTEFETIPFICYLSRPTGCWWKFIDLSSSRPLPRYPWRYSQGCSNSIQVVKGAAPSTYFFWDPVMRFSYSLPPWDARIPCHCAVLSSSPSDQRNRNYLMVIVFTGTSHPAFLFHKLAARVFGEHDEWMKQDSTLIDLQVSKESQGHPIQFTNAMGSRGKFYALSLSLQGTLAVIEDVDSLLKITALGTKRAVPTVSSKHFREYLLESDEEISLTFLVSKKSVNVVDDVEVF</sequence>
<dbReference type="Proteomes" id="UP000516437">
    <property type="component" value="Chromosome 7"/>
</dbReference>
<name>A0A6A1V270_9ROSI</name>